<dbReference type="GO" id="GO:0003700">
    <property type="term" value="F:DNA-binding transcription factor activity"/>
    <property type="evidence" value="ECO:0007669"/>
    <property type="project" value="InterPro"/>
</dbReference>
<evidence type="ECO:0000256" key="1">
    <source>
        <dbReference type="ARBA" id="ARBA00023015"/>
    </source>
</evidence>
<keyword evidence="2" id="KW-0238">DNA-binding</keyword>
<reference evidence="5 6" key="1">
    <citation type="submission" date="2016-02" db="EMBL/GenBank/DDBJ databases">
        <title>Anaerosporomusa subterraneum gen. nov., sp. nov., a spore-forming obligate anaerobe isolated from saprolite.</title>
        <authorList>
            <person name="Choi J.K."/>
            <person name="Shah M."/>
            <person name="Yee N."/>
        </authorList>
    </citation>
    <scope>NUCLEOTIDE SEQUENCE [LARGE SCALE GENOMIC DNA]</scope>
    <source>
        <strain evidence="5 6">RU4</strain>
    </source>
</reference>
<dbReference type="AlphaFoldDB" id="A0A154BPU8"/>
<dbReference type="RefSeq" id="WP_066240583.1">
    <property type="nucleotide sequence ID" value="NZ_LSGP01000017.1"/>
</dbReference>
<dbReference type="SMART" id="SM00345">
    <property type="entry name" value="HTH_GNTR"/>
    <property type="match status" value="1"/>
</dbReference>
<dbReference type="PRINTS" id="PR00035">
    <property type="entry name" value="HTHGNTR"/>
</dbReference>
<dbReference type="InterPro" id="IPR008920">
    <property type="entry name" value="TF_FadR/GntR_C"/>
</dbReference>
<protein>
    <recommendedName>
        <fullName evidence="4">HTH gntR-type domain-containing protein</fullName>
    </recommendedName>
</protein>
<dbReference type="SUPFAM" id="SSF46785">
    <property type="entry name" value="Winged helix' DNA-binding domain"/>
    <property type="match status" value="1"/>
</dbReference>
<dbReference type="InterPro" id="IPR036388">
    <property type="entry name" value="WH-like_DNA-bd_sf"/>
</dbReference>
<evidence type="ECO:0000259" key="4">
    <source>
        <dbReference type="PROSITE" id="PS50949"/>
    </source>
</evidence>
<organism evidence="5 6">
    <name type="scientific">Anaerosporomusa subterranea</name>
    <dbReference type="NCBI Taxonomy" id="1794912"/>
    <lineage>
        <taxon>Bacteria</taxon>
        <taxon>Bacillati</taxon>
        <taxon>Bacillota</taxon>
        <taxon>Negativicutes</taxon>
        <taxon>Acetonemataceae</taxon>
        <taxon>Anaerosporomusa</taxon>
    </lineage>
</organism>
<evidence type="ECO:0000313" key="6">
    <source>
        <dbReference type="Proteomes" id="UP000076268"/>
    </source>
</evidence>
<dbReference type="Pfam" id="PF00392">
    <property type="entry name" value="GntR"/>
    <property type="match status" value="1"/>
</dbReference>
<gene>
    <name evidence="5" type="ORF">AXX12_05875</name>
</gene>
<dbReference type="Pfam" id="PF07729">
    <property type="entry name" value="FCD"/>
    <property type="match status" value="1"/>
</dbReference>
<dbReference type="SUPFAM" id="SSF48008">
    <property type="entry name" value="GntR ligand-binding domain-like"/>
    <property type="match status" value="1"/>
</dbReference>
<dbReference type="STRING" id="1794912.AXX12_05875"/>
<dbReference type="Gene3D" id="1.20.120.530">
    <property type="entry name" value="GntR ligand-binding domain-like"/>
    <property type="match status" value="1"/>
</dbReference>
<sequence length="239" mass="27091">MEIQPIKKQSVTDQAFDQILRFIVNRQWLPGEKIPSENELAASFTVSRVSIRAALQKLIALGLLDARVGEGTFVLKTSPAHYFRSLIPTMLLTYRDDRDVSELRRGIEIECAMLAAERATMNEIEQIEAAYSRMNVLIHCDDLAEYIAADFTFHLSIAKASHNQMLVDVMTILKDILYMHYTDMIKAMGPEIGFDYHGQILEAIKARSPEQAAENVRKMMNCFIGQLDAYQSVKDNKDG</sequence>
<dbReference type="PANTHER" id="PTHR43537">
    <property type="entry name" value="TRANSCRIPTIONAL REGULATOR, GNTR FAMILY"/>
    <property type="match status" value="1"/>
</dbReference>
<dbReference type="Proteomes" id="UP000076268">
    <property type="component" value="Unassembled WGS sequence"/>
</dbReference>
<accession>A0A154BPU8</accession>
<dbReference type="OrthoDB" id="9799482at2"/>
<evidence type="ECO:0000256" key="3">
    <source>
        <dbReference type="ARBA" id="ARBA00023163"/>
    </source>
</evidence>
<name>A0A154BPU8_ANASB</name>
<dbReference type="PANTHER" id="PTHR43537:SF5">
    <property type="entry name" value="UXU OPERON TRANSCRIPTIONAL REGULATOR"/>
    <property type="match status" value="1"/>
</dbReference>
<dbReference type="Gene3D" id="1.10.10.10">
    <property type="entry name" value="Winged helix-like DNA-binding domain superfamily/Winged helix DNA-binding domain"/>
    <property type="match status" value="1"/>
</dbReference>
<dbReference type="SMART" id="SM00895">
    <property type="entry name" value="FCD"/>
    <property type="match status" value="1"/>
</dbReference>
<comment type="caution">
    <text evidence="5">The sequence shown here is derived from an EMBL/GenBank/DDBJ whole genome shotgun (WGS) entry which is preliminary data.</text>
</comment>
<keyword evidence="3" id="KW-0804">Transcription</keyword>
<dbReference type="GO" id="GO:0003677">
    <property type="term" value="F:DNA binding"/>
    <property type="evidence" value="ECO:0007669"/>
    <property type="project" value="UniProtKB-KW"/>
</dbReference>
<evidence type="ECO:0000256" key="2">
    <source>
        <dbReference type="ARBA" id="ARBA00023125"/>
    </source>
</evidence>
<dbReference type="CDD" id="cd07377">
    <property type="entry name" value="WHTH_GntR"/>
    <property type="match status" value="1"/>
</dbReference>
<keyword evidence="6" id="KW-1185">Reference proteome</keyword>
<dbReference type="InterPro" id="IPR036390">
    <property type="entry name" value="WH_DNA-bd_sf"/>
</dbReference>
<proteinExistence type="predicted"/>
<evidence type="ECO:0000313" key="5">
    <source>
        <dbReference type="EMBL" id="KYZ75966.1"/>
    </source>
</evidence>
<dbReference type="InterPro" id="IPR011711">
    <property type="entry name" value="GntR_C"/>
</dbReference>
<dbReference type="InterPro" id="IPR000524">
    <property type="entry name" value="Tscrpt_reg_HTH_GntR"/>
</dbReference>
<keyword evidence="1" id="KW-0805">Transcription regulation</keyword>
<dbReference type="EMBL" id="LSGP01000017">
    <property type="protein sequence ID" value="KYZ75966.1"/>
    <property type="molecule type" value="Genomic_DNA"/>
</dbReference>
<feature type="domain" description="HTH gntR-type" evidence="4">
    <location>
        <begin position="9"/>
        <end position="77"/>
    </location>
</feature>
<dbReference type="PROSITE" id="PS50949">
    <property type="entry name" value="HTH_GNTR"/>
    <property type="match status" value="1"/>
</dbReference>